<gene>
    <name evidence="2" type="ORF">ISN44_As04g005510</name>
</gene>
<keyword evidence="3" id="KW-1185">Reference proteome</keyword>
<dbReference type="Proteomes" id="UP000694251">
    <property type="component" value="Chromosome 4"/>
</dbReference>
<dbReference type="OrthoDB" id="10517236at2759"/>
<evidence type="ECO:0000313" key="3">
    <source>
        <dbReference type="Proteomes" id="UP000694251"/>
    </source>
</evidence>
<proteinExistence type="predicted"/>
<evidence type="ECO:0000313" key="2">
    <source>
        <dbReference type="EMBL" id="KAG7619652.1"/>
    </source>
</evidence>
<organism evidence="2 3">
    <name type="scientific">Arabidopsis suecica</name>
    <name type="common">Swedish thale-cress</name>
    <name type="synonym">Cardaminopsis suecica</name>
    <dbReference type="NCBI Taxonomy" id="45249"/>
    <lineage>
        <taxon>Eukaryota</taxon>
        <taxon>Viridiplantae</taxon>
        <taxon>Streptophyta</taxon>
        <taxon>Embryophyta</taxon>
        <taxon>Tracheophyta</taxon>
        <taxon>Spermatophyta</taxon>
        <taxon>Magnoliopsida</taxon>
        <taxon>eudicotyledons</taxon>
        <taxon>Gunneridae</taxon>
        <taxon>Pentapetalae</taxon>
        <taxon>rosids</taxon>
        <taxon>malvids</taxon>
        <taxon>Brassicales</taxon>
        <taxon>Brassicaceae</taxon>
        <taxon>Camelineae</taxon>
        <taxon>Arabidopsis</taxon>
    </lineage>
</organism>
<protein>
    <submittedName>
        <fullName evidence="2">Uncharacterized protein</fullName>
    </submittedName>
</protein>
<dbReference type="AlphaFoldDB" id="A0A8T2E9M4"/>
<comment type="caution">
    <text evidence="2">The sequence shown here is derived from an EMBL/GenBank/DDBJ whole genome shotgun (WGS) entry which is preliminary data.</text>
</comment>
<reference evidence="2 3" key="1">
    <citation type="submission" date="2020-12" db="EMBL/GenBank/DDBJ databases">
        <title>Concerted genomic and epigenomic changes stabilize Arabidopsis allopolyploids.</title>
        <authorList>
            <person name="Chen Z."/>
        </authorList>
    </citation>
    <scope>NUCLEOTIDE SEQUENCE [LARGE SCALE GENOMIC DNA]</scope>
    <source>
        <strain evidence="2">As9502</strain>
        <tissue evidence="2">Leaf</tissue>
    </source>
</reference>
<dbReference type="EMBL" id="JAEFBJ010000004">
    <property type="protein sequence ID" value="KAG7619652.1"/>
    <property type="molecule type" value="Genomic_DNA"/>
</dbReference>
<feature type="region of interest" description="Disordered" evidence="1">
    <location>
        <begin position="113"/>
        <end position="156"/>
    </location>
</feature>
<evidence type="ECO:0000256" key="1">
    <source>
        <dbReference type="SAM" id="MobiDB-lite"/>
    </source>
</evidence>
<sequence>MPALIPNEIPDEPRIVFPKLRTTEYHFIRNLIKKLAFEILDHSKSSREYLLSKLNSSCCDLHVIRSFGVPEREYFSDDDIIDADDEGVITTDDDDSDTDRHWEDWEEYQLIEDMKKQQVNDSDTSSSSDEDDVKSGKEKLGEQATRSLSTLGVLGS</sequence>
<name>A0A8T2E9M4_ARASU</name>
<accession>A0A8T2E9M4</accession>